<feature type="domain" description="SLH" evidence="3">
    <location>
        <begin position="34"/>
        <end position="113"/>
    </location>
</feature>
<sequence length="344" mass="38687">MKKVKLFLALVLSAVVLVTSVPAFAADFYAVSDFPKYMYPDGSYYWAKNDLILAVAAEIFRGEQPYPPTLEYVFRGSGLNTCKVIGPLSPEKPINRASFAAILARALGLSQQAPNMPFKDVPSNEWYYPYVSELVNQDIIPVDYYRDGKFNPAGNITRLEIAIWVTNALAVNHVEMHAVTPSFKDYSQNDRWHLNVDYAVGMGILKGYDDGRFGPYDAATRGQAAVMIVRMMRKLPCDLTPDEALNTIKNAEAAVSKLEQAYMVDSEPDIVPPQKLSDPLIYNRIQKWQDALAQYQKEAKDYITDYNLYPWVESTAQVNYGQGTGANWGKPSYGGFDRLQKYGY</sequence>
<organism evidence="4 5">
    <name type="scientific">Caldanaerobius fijiensis DSM 17918</name>
    <dbReference type="NCBI Taxonomy" id="1121256"/>
    <lineage>
        <taxon>Bacteria</taxon>
        <taxon>Bacillati</taxon>
        <taxon>Bacillota</taxon>
        <taxon>Clostridia</taxon>
        <taxon>Thermoanaerobacterales</taxon>
        <taxon>Thermoanaerobacteraceae</taxon>
        <taxon>Caldanaerobius</taxon>
    </lineage>
</organism>
<evidence type="ECO:0000313" key="5">
    <source>
        <dbReference type="Proteomes" id="UP000184088"/>
    </source>
</evidence>
<dbReference type="STRING" id="1121256.SAMN02746089_01871"/>
<dbReference type="InterPro" id="IPR001119">
    <property type="entry name" value="SLH_dom"/>
</dbReference>
<feature type="domain" description="SLH" evidence="3">
    <location>
        <begin position="114"/>
        <end position="179"/>
    </location>
</feature>
<feature type="non-terminal residue" evidence="4">
    <location>
        <position position="344"/>
    </location>
</feature>
<accession>A0A1M5BI60</accession>
<evidence type="ECO:0000256" key="2">
    <source>
        <dbReference type="SAM" id="SignalP"/>
    </source>
</evidence>
<keyword evidence="5" id="KW-1185">Reference proteome</keyword>
<dbReference type="InterPro" id="IPR051465">
    <property type="entry name" value="Cell_Envelope_Struct_Comp"/>
</dbReference>
<dbReference type="Pfam" id="PF00395">
    <property type="entry name" value="SLH"/>
    <property type="match status" value="2"/>
</dbReference>
<feature type="domain" description="SLH" evidence="3">
    <location>
        <begin position="180"/>
        <end position="242"/>
    </location>
</feature>
<keyword evidence="2" id="KW-0732">Signal</keyword>
<name>A0A1M5BI60_9THEO</name>
<evidence type="ECO:0000313" key="4">
    <source>
        <dbReference type="EMBL" id="SHF41977.1"/>
    </source>
</evidence>
<evidence type="ECO:0000256" key="1">
    <source>
        <dbReference type="ARBA" id="ARBA00022737"/>
    </source>
</evidence>
<dbReference type="EMBL" id="FQVH01000022">
    <property type="protein sequence ID" value="SHF41977.1"/>
    <property type="molecule type" value="Genomic_DNA"/>
</dbReference>
<keyword evidence="1" id="KW-0677">Repeat</keyword>
<evidence type="ECO:0000259" key="3">
    <source>
        <dbReference type="PROSITE" id="PS51272"/>
    </source>
</evidence>
<reference evidence="4 5" key="1">
    <citation type="submission" date="2016-11" db="EMBL/GenBank/DDBJ databases">
        <authorList>
            <person name="Jaros S."/>
            <person name="Januszkiewicz K."/>
            <person name="Wedrychowicz H."/>
        </authorList>
    </citation>
    <scope>NUCLEOTIDE SEQUENCE [LARGE SCALE GENOMIC DNA]</scope>
    <source>
        <strain evidence="4 5">DSM 17918</strain>
    </source>
</reference>
<dbReference type="PANTHER" id="PTHR43308">
    <property type="entry name" value="OUTER MEMBRANE PROTEIN ALPHA-RELATED"/>
    <property type="match status" value="1"/>
</dbReference>
<proteinExistence type="predicted"/>
<gene>
    <name evidence="4" type="ORF">SAMN02746089_01871</name>
</gene>
<feature type="signal peptide" evidence="2">
    <location>
        <begin position="1"/>
        <end position="25"/>
    </location>
</feature>
<protein>
    <submittedName>
        <fullName evidence="4">S-layer homology domain-containing protein</fullName>
    </submittedName>
</protein>
<dbReference type="AlphaFoldDB" id="A0A1M5BI60"/>
<feature type="chain" id="PRO_5012364010" evidence="2">
    <location>
        <begin position="26"/>
        <end position="344"/>
    </location>
</feature>
<dbReference type="PROSITE" id="PS51272">
    <property type="entry name" value="SLH"/>
    <property type="match status" value="3"/>
</dbReference>
<dbReference type="Proteomes" id="UP000184088">
    <property type="component" value="Unassembled WGS sequence"/>
</dbReference>